<feature type="compositionally biased region" description="Polar residues" evidence="2">
    <location>
        <begin position="734"/>
        <end position="744"/>
    </location>
</feature>
<dbReference type="EMBL" id="KN846957">
    <property type="protein sequence ID" value="KIW70818.1"/>
    <property type="molecule type" value="Genomic_DNA"/>
</dbReference>
<accession>A0A0D2FR30</accession>
<feature type="compositionally biased region" description="Basic residues" evidence="2">
    <location>
        <begin position="769"/>
        <end position="779"/>
    </location>
</feature>
<feature type="compositionally biased region" description="Polar residues" evidence="2">
    <location>
        <begin position="706"/>
        <end position="725"/>
    </location>
</feature>
<dbReference type="AlphaFoldDB" id="A0A0D2FR30"/>
<feature type="compositionally biased region" description="Pro residues" evidence="2">
    <location>
        <begin position="485"/>
        <end position="496"/>
    </location>
</feature>
<evidence type="ECO:0000313" key="4">
    <source>
        <dbReference type="Proteomes" id="UP000054266"/>
    </source>
</evidence>
<feature type="compositionally biased region" description="Polar residues" evidence="2">
    <location>
        <begin position="141"/>
        <end position="152"/>
    </location>
</feature>
<reference evidence="3 4" key="1">
    <citation type="submission" date="2015-01" db="EMBL/GenBank/DDBJ databases">
        <title>The Genome Sequence of Capronia semiimmersa CBS27337.</title>
        <authorList>
            <consortium name="The Broad Institute Genomics Platform"/>
            <person name="Cuomo C."/>
            <person name="de Hoog S."/>
            <person name="Gorbushina A."/>
            <person name="Stielow B."/>
            <person name="Teixiera M."/>
            <person name="Abouelleil A."/>
            <person name="Chapman S.B."/>
            <person name="Priest M."/>
            <person name="Young S.K."/>
            <person name="Wortman J."/>
            <person name="Nusbaum C."/>
            <person name="Birren B."/>
        </authorList>
    </citation>
    <scope>NUCLEOTIDE SEQUENCE [LARGE SCALE GENOMIC DNA]</scope>
    <source>
        <strain evidence="3 4">CBS 27337</strain>
    </source>
</reference>
<feature type="compositionally biased region" description="Polar residues" evidence="2">
    <location>
        <begin position="879"/>
        <end position="889"/>
    </location>
</feature>
<gene>
    <name evidence="3" type="ORF">PV04_03057</name>
</gene>
<feature type="compositionally biased region" description="Basic and acidic residues" evidence="2">
    <location>
        <begin position="562"/>
        <end position="581"/>
    </location>
</feature>
<feature type="compositionally biased region" description="Basic and acidic residues" evidence="2">
    <location>
        <begin position="344"/>
        <end position="354"/>
    </location>
</feature>
<proteinExistence type="predicted"/>
<feature type="region of interest" description="Disordered" evidence="2">
    <location>
        <begin position="318"/>
        <end position="356"/>
    </location>
</feature>
<feature type="coiled-coil region" evidence="1">
    <location>
        <begin position="787"/>
        <end position="814"/>
    </location>
</feature>
<feature type="region of interest" description="Disordered" evidence="2">
    <location>
        <begin position="179"/>
        <end position="205"/>
    </location>
</feature>
<feature type="region of interest" description="Disordered" evidence="2">
    <location>
        <begin position="478"/>
        <end position="532"/>
    </location>
</feature>
<feature type="region of interest" description="Disordered" evidence="2">
    <location>
        <begin position="561"/>
        <end position="645"/>
    </location>
</feature>
<feature type="compositionally biased region" description="Polar residues" evidence="2">
    <location>
        <begin position="601"/>
        <end position="620"/>
    </location>
</feature>
<feature type="region of interest" description="Disordered" evidence="2">
    <location>
        <begin position="389"/>
        <end position="428"/>
    </location>
</feature>
<dbReference type="Proteomes" id="UP000054266">
    <property type="component" value="Unassembled WGS sequence"/>
</dbReference>
<evidence type="ECO:0000256" key="2">
    <source>
        <dbReference type="SAM" id="MobiDB-lite"/>
    </source>
</evidence>
<organism evidence="3 4">
    <name type="scientific">Phialophora macrospora</name>
    <dbReference type="NCBI Taxonomy" id="1851006"/>
    <lineage>
        <taxon>Eukaryota</taxon>
        <taxon>Fungi</taxon>
        <taxon>Dikarya</taxon>
        <taxon>Ascomycota</taxon>
        <taxon>Pezizomycotina</taxon>
        <taxon>Eurotiomycetes</taxon>
        <taxon>Chaetothyriomycetidae</taxon>
        <taxon>Chaetothyriales</taxon>
        <taxon>Herpotrichiellaceae</taxon>
        <taxon>Phialophora</taxon>
    </lineage>
</organism>
<feature type="compositionally biased region" description="Polar residues" evidence="2">
    <location>
        <begin position="324"/>
        <end position="334"/>
    </location>
</feature>
<keyword evidence="4" id="KW-1185">Reference proteome</keyword>
<feature type="region of interest" description="Disordered" evidence="2">
    <location>
        <begin position="864"/>
        <end position="889"/>
    </location>
</feature>
<evidence type="ECO:0000256" key="1">
    <source>
        <dbReference type="SAM" id="Coils"/>
    </source>
</evidence>
<feature type="region of interest" description="Disordered" evidence="2">
    <location>
        <begin position="217"/>
        <end position="257"/>
    </location>
</feature>
<feature type="region of interest" description="Disordered" evidence="2">
    <location>
        <begin position="72"/>
        <end position="156"/>
    </location>
</feature>
<feature type="compositionally biased region" description="Basic and acidic residues" evidence="2">
    <location>
        <begin position="100"/>
        <end position="113"/>
    </location>
</feature>
<feature type="compositionally biased region" description="Low complexity" evidence="2">
    <location>
        <begin position="671"/>
        <end position="681"/>
    </location>
</feature>
<feature type="compositionally biased region" description="Polar residues" evidence="2">
    <location>
        <begin position="389"/>
        <end position="403"/>
    </location>
</feature>
<protein>
    <submittedName>
        <fullName evidence="3">Uncharacterized protein</fullName>
    </submittedName>
</protein>
<keyword evidence="1" id="KW-0175">Coiled coil</keyword>
<name>A0A0D2FR30_9EURO</name>
<feature type="compositionally biased region" description="Basic residues" evidence="2">
    <location>
        <begin position="183"/>
        <end position="196"/>
    </location>
</feature>
<feature type="region of interest" description="Disordered" evidence="2">
    <location>
        <begin position="668"/>
        <end position="779"/>
    </location>
</feature>
<dbReference type="HOGENOM" id="CLU_291724_0_0_1"/>
<evidence type="ECO:0000313" key="3">
    <source>
        <dbReference type="EMBL" id="KIW70818.1"/>
    </source>
</evidence>
<sequence>MMMAHGFEPTPISVGYLDKCVPGLPNVTFETGEGRTGPLPNGVVLQCNAARKTPIPRARIPQFRQSRRWARMHGWGEPPTPPPHPLCPRDSFLDNNPSPDDVKDQQLSKREISFEQQRALPKQALLQRANPVGESKRPNNDRTITSSTSDSQHGCAGCNRPAECWRLVKPTVMRFPRAGTKVWSRKRSKSRKATAARRRDAGRGSAAIISLPTGVRRGKASRALQREGTALTNRVTSSLARRRPPSGLRGRSNRQNEVSRSNLAISLIPSLHDPLKDRAFSDECREMLRSLGSHNDWLRPIASGSDAAVGGLASRRSLPATGRDLTQGTAQKPASLQVRHSHPHLQEDTNRGDENVVAGPVRSSAILQHTGPLAKPSSATLESLTSMHHANHTESASHSTSENVPAGSDARKQPIRHQKSAMPSLQPKQARLMMRLSSARSVMSTDTLASIEAQVHGDSQAGIDSVLKSNSLDESIGSAVQRYSGPPPNIPLPALPPEAQDQQSDAPRSVTDDGSLLHRGESSATSVEFTRHKIRGPRAESVRARRLRDLADLRGRATKSTFRKDDEIAPKRMPADIDRHPGPVNEISDELDRFPAVPDSRPTSMSGTSVQSAHSRQQSPPKKISHQLRRVSTVSSAGHRSKPPCQVLSQSNIFVVVDSDPVTARFRAGAMSPTPSMGGSSPERRTPRKVHKPSRLKEVIVDKQSPLESSRNGTTLRSPKGQQILTPGRPASHPSGSNKRPATSDSRHQLSPSEEHSPTSPDPALSNKRPGKSKKRRRWNSGDINLIKLLNQDLEMYYSKIREQEEILRRQEEKIKWQTHQIQMMSRAFAPMSRHRSVMSPPILEDSPELPPMTVETQPLGAINRSSWSGSRDWRQRNIGLQSSPTLPR</sequence>
<feature type="compositionally biased region" description="Basic and acidic residues" evidence="2">
    <location>
        <begin position="745"/>
        <end position="757"/>
    </location>
</feature>